<feature type="domain" description="Fumarate reductase/succinate dehydrogenase flavoprotein-like C-terminal" evidence="14">
    <location>
        <begin position="460"/>
        <end position="540"/>
    </location>
</feature>
<dbReference type="InterPro" id="IPR027477">
    <property type="entry name" value="Succ_DH/fumarate_Rdtase_cat_sf"/>
</dbReference>
<comment type="function">
    <text evidence="12">Catalyzes the oxidation of L-aspartate to iminoaspartate.</text>
</comment>
<dbReference type="PRINTS" id="PR00411">
    <property type="entry name" value="PNDRDTASEI"/>
</dbReference>
<dbReference type="PANTHER" id="PTHR42716">
    <property type="entry name" value="L-ASPARTATE OXIDASE"/>
    <property type="match status" value="1"/>
</dbReference>
<dbReference type="Gene3D" id="1.20.58.100">
    <property type="entry name" value="Fumarate reductase/succinate dehydrogenase flavoprotein-like, C-terminal domain"/>
    <property type="match status" value="1"/>
</dbReference>
<dbReference type="EMBL" id="FUYV01000020">
    <property type="protein sequence ID" value="SKC23750.1"/>
    <property type="molecule type" value="Genomic_DNA"/>
</dbReference>
<keyword evidence="6 12" id="KW-0662">Pyridine nucleotide biosynthesis</keyword>
<protein>
    <recommendedName>
        <fullName evidence="4 10">L-aspartate oxidase</fullName>
        <ecNumber evidence="4 10">1.4.3.16</ecNumber>
    </recommendedName>
</protein>
<evidence type="ECO:0000256" key="1">
    <source>
        <dbReference type="ARBA" id="ARBA00001974"/>
    </source>
</evidence>
<name>A0A1T5HTA3_9BACT</name>
<evidence type="ECO:0000256" key="3">
    <source>
        <dbReference type="ARBA" id="ARBA00008562"/>
    </source>
</evidence>
<evidence type="ECO:0000256" key="11">
    <source>
        <dbReference type="PIRSR" id="PIRSR000171-1"/>
    </source>
</evidence>
<dbReference type="InterPro" id="IPR036188">
    <property type="entry name" value="FAD/NAD-bd_sf"/>
</dbReference>
<dbReference type="Pfam" id="PF00890">
    <property type="entry name" value="FAD_binding_2"/>
    <property type="match status" value="1"/>
</dbReference>
<evidence type="ECO:0000256" key="12">
    <source>
        <dbReference type="RuleBase" id="RU362049"/>
    </source>
</evidence>
<evidence type="ECO:0000256" key="8">
    <source>
        <dbReference type="ARBA" id="ARBA00023002"/>
    </source>
</evidence>
<dbReference type="Pfam" id="PF02910">
    <property type="entry name" value="Succ_DH_flav_C"/>
    <property type="match status" value="1"/>
</dbReference>
<evidence type="ECO:0000259" key="13">
    <source>
        <dbReference type="Pfam" id="PF00890"/>
    </source>
</evidence>
<proteinExistence type="inferred from homology"/>
<dbReference type="STRING" id="889453.SAMN03080601_03035"/>
<keyword evidence="7 12" id="KW-0274">FAD</keyword>
<evidence type="ECO:0000256" key="10">
    <source>
        <dbReference type="NCBIfam" id="TIGR00551"/>
    </source>
</evidence>
<evidence type="ECO:0000256" key="2">
    <source>
        <dbReference type="ARBA" id="ARBA00004950"/>
    </source>
</evidence>
<dbReference type="Proteomes" id="UP000191055">
    <property type="component" value="Unassembled WGS sequence"/>
</dbReference>
<dbReference type="AlphaFoldDB" id="A0A1T5HTA3"/>
<dbReference type="Gene3D" id="3.90.700.10">
    <property type="entry name" value="Succinate dehydrogenase/fumarate reductase flavoprotein, catalytic domain"/>
    <property type="match status" value="1"/>
</dbReference>
<evidence type="ECO:0000256" key="6">
    <source>
        <dbReference type="ARBA" id="ARBA00022642"/>
    </source>
</evidence>
<evidence type="ECO:0000256" key="5">
    <source>
        <dbReference type="ARBA" id="ARBA00022630"/>
    </source>
</evidence>
<accession>A0A1T5HTA3</accession>
<comment type="similarity">
    <text evidence="3 12">Belongs to the FAD-dependent oxidoreductase 2 family. NadB subfamily.</text>
</comment>
<evidence type="ECO:0000256" key="4">
    <source>
        <dbReference type="ARBA" id="ARBA00012173"/>
    </source>
</evidence>
<dbReference type="InterPro" id="IPR037099">
    <property type="entry name" value="Fum_R/Succ_DH_flav-like_C_sf"/>
</dbReference>
<dbReference type="PIRSF" id="PIRSF000171">
    <property type="entry name" value="SDHA_APRA_LASPO"/>
    <property type="match status" value="1"/>
</dbReference>
<feature type="active site" description="Proton acceptor" evidence="11">
    <location>
        <position position="309"/>
    </location>
</feature>
<dbReference type="FunFam" id="1.20.58.100:FF:000002">
    <property type="entry name" value="L-aspartate oxidase"/>
    <property type="match status" value="1"/>
</dbReference>
<evidence type="ECO:0000256" key="9">
    <source>
        <dbReference type="ARBA" id="ARBA00048305"/>
    </source>
</evidence>
<dbReference type="UniPathway" id="UPA00253">
    <property type="reaction ID" value="UER00326"/>
</dbReference>
<dbReference type="GO" id="GO:0005737">
    <property type="term" value="C:cytoplasm"/>
    <property type="evidence" value="ECO:0007669"/>
    <property type="project" value="UniProtKB-SubCell"/>
</dbReference>
<comment type="catalytic activity">
    <reaction evidence="9">
        <text>L-aspartate + O2 = iminosuccinate + H2O2</text>
        <dbReference type="Rhea" id="RHEA:25876"/>
        <dbReference type="ChEBI" id="CHEBI:15379"/>
        <dbReference type="ChEBI" id="CHEBI:16240"/>
        <dbReference type="ChEBI" id="CHEBI:29991"/>
        <dbReference type="ChEBI" id="CHEBI:77875"/>
        <dbReference type="EC" id="1.4.3.16"/>
    </reaction>
    <physiologicalReaction direction="left-to-right" evidence="9">
        <dbReference type="Rhea" id="RHEA:25877"/>
    </physiologicalReaction>
</comment>
<comment type="cofactor">
    <cofactor evidence="1 12">
        <name>FAD</name>
        <dbReference type="ChEBI" id="CHEBI:57692"/>
    </cofactor>
</comment>
<dbReference type="SUPFAM" id="SSF46977">
    <property type="entry name" value="Succinate dehydrogenase/fumarate reductase flavoprotein C-terminal domain"/>
    <property type="match status" value="1"/>
</dbReference>
<dbReference type="EC" id="1.4.3.16" evidence="4 10"/>
<dbReference type="InterPro" id="IPR003953">
    <property type="entry name" value="FAD-dep_OxRdtase_2_FAD-bd"/>
</dbReference>
<dbReference type="NCBIfam" id="TIGR00551">
    <property type="entry name" value="nadB"/>
    <property type="match status" value="1"/>
</dbReference>
<dbReference type="GO" id="GO:0008734">
    <property type="term" value="F:L-aspartate oxidase activity"/>
    <property type="evidence" value="ECO:0007669"/>
    <property type="project" value="UniProtKB-UniRule"/>
</dbReference>
<dbReference type="Gene3D" id="3.50.50.60">
    <property type="entry name" value="FAD/NAD(P)-binding domain"/>
    <property type="match status" value="1"/>
</dbReference>
<gene>
    <name evidence="15" type="ORF">SAMN03080601_03035</name>
</gene>
<reference evidence="15 16" key="1">
    <citation type="submission" date="2017-02" db="EMBL/GenBank/DDBJ databases">
        <authorList>
            <person name="Peterson S.W."/>
        </authorList>
    </citation>
    <scope>NUCLEOTIDE SEQUENCE [LARGE SCALE GENOMIC DNA]</scope>
    <source>
        <strain evidence="15 16">DSM 24412</strain>
    </source>
</reference>
<dbReference type="InterPro" id="IPR015939">
    <property type="entry name" value="Fum_Rdtase/Succ_DH_flav-like_C"/>
</dbReference>
<dbReference type="GO" id="GO:0034628">
    <property type="term" value="P:'de novo' NAD+ biosynthetic process from L-aspartate"/>
    <property type="evidence" value="ECO:0007669"/>
    <property type="project" value="TreeGrafter"/>
</dbReference>
<keyword evidence="5 12" id="KW-0285">Flavoprotein</keyword>
<dbReference type="InterPro" id="IPR005288">
    <property type="entry name" value="NadB"/>
</dbReference>
<organism evidence="15 16">
    <name type="scientific">Alkalitalea saponilacus</name>
    <dbReference type="NCBI Taxonomy" id="889453"/>
    <lineage>
        <taxon>Bacteria</taxon>
        <taxon>Pseudomonadati</taxon>
        <taxon>Bacteroidota</taxon>
        <taxon>Bacteroidia</taxon>
        <taxon>Marinilabiliales</taxon>
        <taxon>Marinilabiliaceae</taxon>
        <taxon>Alkalitalea</taxon>
    </lineage>
</organism>
<keyword evidence="8 12" id="KW-0560">Oxidoreductase</keyword>
<dbReference type="PRINTS" id="PR00368">
    <property type="entry name" value="FADPNR"/>
</dbReference>
<evidence type="ECO:0000259" key="14">
    <source>
        <dbReference type="Pfam" id="PF02910"/>
    </source>
</evidence>
<dbReference type="PANTHER" id="PTHR42716:SF2">
    <property type="entry name" value="L-ASPARTATE OXIDASE, CHLOROPLASTIC"/>
    <property type="match status" value="1"/>
</dbReference>
<feature type="domain" description="FAD-dependent oxidoreductase 2 FAD-binding" evidence="13">
    <location>
        <begin position="27"/>
        <end position="411"/>
    </location>
</feature>
<comment type="subcellular location">
    <subcellularLocation>
        <location evidence="12">Cytoplasm</location>
    </subcellularLocation>
</comment>
<sequence>MVFFHNFTLANRIYMRSKDISHRKKYDFLIIGSGIAGLSFALKVAEHGKVCIITKHKLEDTTTVYAQGGISSVTYQPDDFEKHVKDTLIAGAGVCNPDVVRKVVTEAPEQINQLMEWGTRFDKTLDGKFDLHKEGGHSEYRILHHKDNTGYEIQRALSKAVKTNPNIDLLEDHFAVEIITQHHLGEVVNKWRDDIECYGAYVLNRKRNCVETILAKVTLMATGGVGAVYQTTTNPKFATGDGIAMVYRAKGRVENMEFIQFHPTSLYNPKERPSFLITEAMRGFGGILKRRDGQKFMHKYDERESLAPRDIVARAIDNEMKISGDEYVFLDVTHKGADEIKQHFPNIYKKCLSLGIDITKDMIPVVPAAHYACGGIKVDSYARSSIGRLYAVGECSSTGLHGANRLASNSLLEAVVYADVAAKDAISRIKGYKFQDVVPEWNDEGTSIPEEMVLITQSQKELEQIMSYYVGIVRSNLRLKRALDRLEILYHETESLYQRSIVSEELCELRNTIQVGYLIIKMAQQRRESRGLHYNLDYPNQIEG</sequence>
<evidence type="ECO:0000313" key="15">
    <source>
        <dbReference type="EMBL" id="SKC23750.1"/>
    </source>
</evidence>
<dbReference type="SUPFAM" id="SSF56425">
    <property type="entry name" value="Succinate dehydrogenase/fumarate reductase flavoprotein, catalytic domain"/>
    <property type="match status" value="1"/>
</dbReference>
<dbReference type="FunFam" id="3.90.700.10:FF:000002">
    <property type="entry name" value="L-aspartate oxidase"/>
    <property type="match status" value="1"/>
</dbReference>
<dbReference type="NCBIfam" id="NF006567">
    <property type="entry name" value="PRK09077.1"/>
    <property type="match status" value="1"/>
</dbReference>
<evidence type="ECO:0000256" key="7">
    <source>
        <dbReference type="ARBA" id="ARBA00022827"/>
    </source>
</evidence>
<evidence type="ECO:0000313" key="16">
    <source>
        <dbReference type="Proteomes" id="UP000191055"/>
    </source>
</evidence>
<keyword evidence="16" id="KW-1185">Reference proteome</keyword>
<dbReference type="SUPFAM" id="SSF51905">
    <property type="entry name" value="FAD/NAD(P)-binding domain"/>
    <property type="match status" value="1"/>
</dbReference>
<comment type="pathway">
    <text evidence="2 12">Cofactor biosynthesis; NAD(+) biosynthesis; iminoaspartate from L-aspartate (oxidase route): step 1/1.</text>
</comment>